<keyword evidence="4" id="KW-0804">Transcription</keyword>
<reference evidence="6" key="1">
    <citation type="submission" date="2019-06" db="EMBL/GenBank/DDBJ databases">
        <authorList>
            <person name="Murdoch R.W."/>
            <person name="Fathepure B."/>
        </authorList>
    </citation>
    <scope>NUCLEOTIDE SEQUENCE</scope>
</reference>
<proteinExistence type="inferred from homology"/>
<dbReference type="Gene3D" id="3.40.190.10">
    <property type="entry name" value="Periplasmic binding protein-like II"/>
    <property type="match status" value="2"/>
</dbReference>
<dbReference type="GO" id="GO:0003700">
    <property type="term" value="F:DNA-binding transcription factor activity"/>
    <property type="evidence" value="ECO:0007669"/>
    <property type="project" value="InterPro"/>
</dbReference>
<dbReference type="SUPFAM" id="SSF46785">
    <property type="entry name" value="Winged helix' DNA-binding domain"/>
    <property type="match status" value="1"/>
</dbReference>
<name>A0A5B8RHH7_9ZZZZ</name>
<protein>
    <submittedName>
        <fullName evidence="6">Glycine cleavage system transcriptional activator</fullName>
    </submittedName>
</protein>
<comment type="similarity">
    <text evidence="1">Belongs to the LysR transcriptional regulatory family.</text>
</comment>
<evidence type="ECO:0000256" key="2">
    <source>
        <dbReference type="ARBA" id="ARBA00023015"/>
    </source>
</evidence>
<evidence type="ECO:0000256" key="4">
    <source>
        <dbReference type="ARBA" id="ARBA00023163"/>
    </source>
</evidence>
<dbReference type="InterPro" id="IPR005119">
    <property type="entry name" value="LysR_subst-bd"/>
</dbReference>
<dbReference type="SUPFAM" id="SSF53850">
    <property type="entry name" value="Periplasmic binding protein-like II"/>
    <property type="match status" value="1"/>
</dbReference>
<gene>
    <name evidence="6" type="primary">gcvA_3</name>
    <name evidence="6" type="ORF">KBTEX_02487</name>
</gene>
<organism evidence="6">
    <name type="scientific">uncultured organism</name>
    <dbReference type="NCBI Taxonomy" id="155900"/>
    <lineage>
        <taxon>unclassified sequences</taxon>
        <taxon>environmental samples</taxon>
    </lineage>
</organism>
<keyword evidence="3" id="KW-0238">DNA-binding</keyword>
<sequence length="306" mass="33283">MIERLPLNALRAFVVAARHESFQQAAAELHVTAGAVSRQVKELESRLAFPVFERNAHGVRLNAAGRRLAESAGAGLDRLAEAYREAQRLPRAGLSISAPPSFVQHWLLPRLAGFDARGEEVALEASEVLTQPEWDDGRARLAIRYGTGPWPGVEDRPLLSDPMFPVCSPALLERGPPLQEPADLAGHTLIHVSCTEPAIPTWRHWLDHVGAAGVPAPVQWHYSLFSHALDQAIAGRGVALVGRVVAADRLDSGVLVRPFGERYAFPSPFGYSLITPAAGEPPPLAVRFIDWLMGEVARFREGHPGD</sequence>
<evidence type="ECO:0000313" key="6">
    <source>
        <dbReference type="EMBL" id="QEA06157.1"/>
    </source>
</evidence>
<dbReference type="PANTHER" id="PTHR30537:SF79">
    <property type="entry name" value="TRANSCRIPTIONAL REGULATOR-RELATED"/>
    <property type="match status" value="1"/>
</dbReference>
<dbReference type="InterPro" id="IPR036390">
    <property type="entry name" value="WH_DNA-bd_sf"/>
</dbReference>
<feature type="domain" description="HTH lysR-type" evidence="5">
    <location>
        <begin position="5"/>
        <end position="62"/>
    </location>
</feature>
<dbReference type="PANTHER" id="PTHR30537">
    <property type="entry name" value="HTH-TYPE TRANSCRIPTIONAL REGULATOR"/>
    <property type="match status" value="1"/>
</dbReference>
<evidence type="ECO:0000256" key="1">
    <source>
        <dbReference type="ARBA" id="ARBA00009437"/>
    </source>
</evidence>
<dbReference type="InterPro" id="IPR000847">
    <property type="entry name" value="LysR_HTH_N"/>
</dbReference>
<dbReference type="Gene3D" id="1.10.10.10">
    <property type="entry name" value="Winged helix-like DNA-binding domain superfamily/Winged helix DNA-binding domain"/>
    <property type="match status" value="1"/>
</dbReference>
<dbReference type="CDD" id="cd08432">
    <property type="entry name" value="PBP2_GcdR_TrpI_HvrB_AmpR_like"/>
    <property type="match status" value="1"/>
</dbReference>
<dbReference type="Pfam" id="PF03466">
    <property type="entry name" value="LysR_substrate"/>
    <property type="match status" value="1"/>
</dbReference>
<dbReference type="PROSITE" id="PS50931">
    <property type="entry name" value="HTH_LYSR"/>
    <property type="match status" value="1"/>
</dbReference>
<accession>A0A5B8RHH7</accession>
<evidence type="ECO:0000259" key="5">
    <source>
        <dbReference type="PROSITE" id="PS50931"/>
    </source>
</evidence>
<dbReference type="GO" id="GO:0043565">
    <property type="term" value="F:sequence-specific DNA binding"/>
    <property type="evidence" value="ECO:0007669"/>
    <property type="project" value="TreeGrafter"/>
</dbReference>
<evidence type="ECO:0000256" key="3">
    <source>
        <dbReference type="ARBA" id="ARBA00023125"/>
    </source>
</evidence>
<dbReference type="Pfam" id="PF00126">
    <property type="entry name" value="HTH_1"/>
    <property type="match status" value="1"/>
</dbReference>
<dbReference type="InterPro" id="IPR036388">
    <property type="entry name" value="WH-like_DNA-bd_sf"/>
</dbReference>
<dbReference type="GO" id="GO:0006351">
    <property type="term" value="P:DNA-templated transcription"/>
    <property type="evidence" value="ECO:0007669"/>
    <property type="project" value="TreeGrafter"/>
</dbReference>
<dbReference type="EMBL" id="MN079128">
    <property type="protein sequence ID" value="QEA06157.1"/>
    <property type="molecule type" value="Genomic_DNA"/>
</dbReference>
<keyword evidence="2" id="KW-0805">Transcription regulation</keyword>
<dbReference type="InterPro" id="IPR058163">
    <property type="entry name" value="LysR-type_TF_proteobact-type"/>
</dbReference>
<dbReference type="AlphaFoldDB" id="A0A5B8RHH7"/>